<proteinExistence type="predicted"/>
<name>A0A8H3QWY0_9GLOM</name>
<gene>
    <name evidence="1" type="ORF">RCL2_002187600</name>
</gene>
<comment type="caution">
    <text evidence="1">The sequence shown here is derived from an EMBL/GenBank/DDBJ whole genome shotgun (WGS) entry which is preliminary data.</text>
</comment>
<organism evidence="1 2">
    <name type="scientific">Rhizophagus clarus</name>
    <dbReference type="NCBI Taxonomy" id="94130"/>
    <lineage>
        <taxon>Eukaryota</taxon>
        <taxon>Fungi</taxon>
        <taxon>Fungi incertae sedis</taxon>
        <taxon>Mucoromycota</taxon>
        <taxon>Glomeromycotina</taxon>
        <taxon>Glomeromycetes</taxon>
        <taxon>Glomerales</taxon>
        <taxon>Glomeraceae</taxon>
        <taxon>Rhizophagus</taxon>
    </lineage>
</organism>
<dbReference type="AlphaFoldDB" id="A0A8H3QWY0"/>
<sequence length="83" mass="9675">MSSPLLFGLKLLNIERYILDIVEKEKSNTFHLDNQIKFKQIKFETGEDSYNINFGTLDKIKEVKKIEAIVKSIDKGHISREAY</sequence>
<evidence type="ECO:0000313" key="1">
    <source>
        <dbReference type="EMBL" id="GES95193.1"/>
    </source>
</evidence>
<protein>
    <submittedName>
        <fullName evidence="1">Uncharacterized protein</fullName>
    </submittedName>
</protein>
<dbReference type="Proteomes" id="UP000615446">
    <property type="component" value="Unassembled WGS sequence"/>
</dbReference>
<dbReference type="EMBL" id="BLAL01000239">
    <property type="protein sequence ID" value="GES95193.1"/>
    <property type="molecule type" value="Genomic_DNA"/>
</dbReference>
<accession>A0A8H3QWY0</accession>
<evidence type="ECO:0000313" key="2">
    <source>
        <dbReference type="Proteomes" id="UP000615446"/>
    </source>
</evidence>
<reference evidence="1" key="1">
    <citation type="submission" date="2019-10" db="EMBL/GenBank/DDBJ databases">
        <title>Conservation and host-specific expression of non-tandemly repeated heterogenous ribosome RNA gene in arbuscular mycorrhizal fungi.</title>
        <authorList>
            <person name="Maeda T."/>
            <person name="Kobayashi Y."/>
            <person name="Nakagawa T."/>
            <person name="Ezawa T."/>
            <person name="Yamaguchi K."/>
            <person name="Bino T."/>
            <person name="Nishimoto Y."/>
            <person name="Shigenobu S."/>
            <person name="Kawaguchi M."/>
        </authorList>
    </citation>
    <scope>NUCLEOTIDE SEQUENCE</scope>
    <source>
        <strain evidence="1">HR1</strain>
    </source>
</reference>